<proteinExistence type="inferred from homology"/>
<dbReference type="InParanoid" id="A0A401G7S5"/>
<protein>
    <submittedName>
        <fullName evidence="2">UPF0047 protein</fullName>
    </submittedName>
</protein>
<dbReference type="GeneID" id="38775147"/>
<dbReference type="OrthoDB" id="10255963at2759"/>
<evidence type="ECO:0000256" key="1">
    <source>
        <dbReference type="ARBA" id="ARBA00005534"/>
    </source>
</evidence>
<dbReference type="Proteomes" id="UP000287166">
    <property type="component" value="Unassembled WGS sequence"/>
</dbReference>
<dbReference type="EMBL" id="BFAD01000001">
    <property type="protein sequence ID" value="GBE78230.1"/>
    <property type="molecule type" value="Genomic_DNA"/>
</dbReference>
<dbReference type="PROSITE" id="PS01314">
    <property type="entry name" value="UPF0047"/>
    <property type="match status" value="1"/>
</dbReference>
<gene>
    <name evidence="2" type="ORF">SCP_0111130</name>
</gene>
<dbReference type="Pfam" id="PF01894">
    <property type="entry name" value="YjbQ"/>
    <property type="match status" value="1"/>
</dbReference>
<dbReference type="AlphaFoldDB" id="A0A401G7S5"/>
<dbReference type="RefSeq" id="XP_027609143.1">
    <property type="nucleotide sequence ID" value="XM_027753342.1"/>
</dbReference>
<comment type="caution">
    <text evidence="2">The sequence shown here is derived from an EMBL/GenBank/DDBJ whole genome shotgun (WGS) entry which is preliminary data.</text>
</comment>
<dbReference type="Gene3D" id="2.60.120.460">
    <property type="entry name" value="YjbQ-like"/>
    <property type="match status" value="1"/>
</dbReference>
<evidence type="ECO:0000313" key="2">
    <source>
        <dbReference type="EMBL" id="GBE78230.1"/>
    </source>
</evidence>
<dbReference type="PIRSF" id="PIRSF004681">
    <property type="entry name" value="UCP004681"/>
    <property type="match status" value="1"/>
</dbReference>
<dbReference type="STRING" id="139825.A0A401G7S5"/>
<dbReference type="FunCoup" id="A0A401G7S5">
    <property type="interactions" value="89"/>
</dbReference>
<dbReference type="PANTHER" id="PTHR30615">
    <property type="entry name" value="UNCHARACTERIZED PROTEIN YJBQ-RELATED"/>
    <property type="match status" value="1"/>
</dbReference>
<dbReference type="SUPFAM" id="SSF111038">
    <property type="entry name" value="YjbQ-like"/>
    <property type="match status" value="1"/>
</dbReference>
<dbReference type="PANTHER" id="PTHR30615:SF8">
    <property type="entry name" value="UPF0047 PROTEIN C4A8.02C"/>
    <property type="match status" value="1"/>
</dbReference>
<reference evidence="2 3" key="1">
    <citation type="journal article" date="2018" name="Sci. Rep.">
        <title>Genome sequence of the cauliflower mushroom Sparassis crispa (Hanabiratake) and its association with beneficial usage.</title>
        <authorList>
            <person name="Kiyama R."/>
            <person name="Furutani Y."/>
            <person name="Kawaguchi K."/>
            <person name="Nakanishi T."/>
        </authorList>
    </citation>
    <scope>NUCLEOTIDE SEQUENCE [LARGE SCALE GENOMIC DNA]</scope>
</reference>
<accession>A0A401G7S5</accession>
<keyword evidence="3" id="KW-1185">Reference proteome</keyword>
<dbReference type="NCBIfam" id="TIGR00149">
    <property type="entry name" value="TIGR00149_YjbQ"/>
    <property type="match status" value="1"/>
</dbReference>
<organism evidence="2 3">
    <name type="scientific">Sparassis crispa</name>
    <dbReference type="NCBI Taxonomy" id="139825"/>
    <lineage>
        <taxon>Eukaryota</taxon>
        <taxon>Fungi</taxon>
        <taxon>Dikarya</taxon>
        <taxon>Basidiomycota</taxon>
        <taxon>Agaricomycotina</taxon>
        <taxon>Agaricomycetes</taxon>
        <taxon>Polyporales</taxon>
        <taxon>Sparassidaceae</taxon>
        <taxon>Sparassis</taxon>
    </lineage>
</organism>
<comment type="similarity">
    <text evidence="1">Belongs to the UPF0047 family.</text>
</comment>
<evidence type="ECO:0000313" key="3">
    <source>
        <dbReference type="Proteomes" id="UP000287166"/>
    </source>
</evidence>
<name>A0A401G7S5_9APHY</name>
<sequence>MGWQKTFTLQNRSKGCHLITREVLAQIEPGLSGVQVGMLYLFIQHTSAALTINENFDSDVRRDMDMALDNIVPENLNWLHTDEGPDDSVSHTKTSLIGTSICIPITDGRLNLGTWQGIYLTEFRHMPHSRRLVATILS</sequence>
<dbReference type="InterPro" id="IPR035917">
    <property type="entry name" value="YjbQ-like_sf"/>
</dbReference>
<dbReference type="InterPro" id="IPR001602">
    <property type="entry name" value="UPF0047_YjbQ-like"/>
</dbReference>